<proteinExistence type="inferred from homology"/>
<evidence type="ECO:0000256" key="6">
    <source>
        <dbReference type="SAM" id="MobiDB-lite"/>
    </source>
</evidence>
<comment type="similarity">
    <text evidence="2">Belongs to the TMEM229 family.</text>
</comment>
<dbReference type="EMBL" id="CAJVCH010539814">
    <property type="protein sequence ID" value="CAG7826444.1"/>
    <property type="molecule type" value="Genomic_DNA"/>
</dbReference>
<evidence type="ECO:0000256" key="4">
    <source>
        <dbReference type="ARBA" id="ARBA00022989"/>
    </source>
</evidence>
<comment type="subcellular location">
    <subcellularLocation>
        <location evidence="1">Membrane</location>
        <topology evidence="1">Multi-pass membrane protein</topology>
    </subcellularLocation>
</comment>
<name>A0A8J2LNP4_9HEXA</name>
<keyword evidence="9" id="KW-1185">Reference proteome</keyword>
<evidence type="ECO:0000256" key="3">
    <source>
        <dbReference type="ARBA" id="ARBA00022692"/>
    </source>
</evidence>
<dbReference type="InterPro" id="IPR010540">
    <property type="entry name" value="CmpB_TMEM229"/>
</dbReference>
<evidence type="ECO:0000256" key="5">
    <source>
        <dbReference type="ARBA" id="ARBA00023136"/>
    </source>
</evidence>
<keyword evidence="5 7" id="KW-0472">Membrane</keyword>
<dbReference type="PANTHER" id="PTHR31746:SF3">
    <property type="entry name" value="TRANSMEMBRANE PROTEIN 229B"/>
    <property type="match status" value="1"/>
</dbReference>
<evidence type="ECO:0000256" key="1">
    <source>
        <dbReference type="ARBA" id="ARBA00004141"/>
    </source>
</evidence>
<feature type="compositionally biased region" description="Low complexity" evidence="6">
    <location>
        <begin position="9"/>
        <end position="22"/>
    </location>
</feature>
<sequence>MGQSCQSASSTNGKKSTNGNNNVSLRPFSRPHNLSIWLRLYIYGLHGYFIEVSFTAVFDFVLNRDWKLAGCSSIWSLGIFGSYGLAMEKLSFYLRRKNVPIWIRGIMYVLMTYAWEFTSGTILTYLNACPWDYSEFSYNIGGVITLEYAPLWLMGALISERILIGRLEQLHWADIKSEESTVKDETTKKIKAK</sequence>
<evidence type="ECO:0000313" key="9">
    <source>
        <dbReference type="Proteomes" id="UP000708208"/>
    </source>
</evidence>
<feature type="transmembrane region" description="Helical" evidence="7">
    <location>
        <begin position="40"/>
        <end position="62"/>
    </location>
</feature>
<accession>A0A8J2LNP4</accession>
<gene>
    <name evidence="8" type="ORF">AFUS01_LOCUS36497</name>
</gene>
<feature type="transmembrane region" description="Helical" evidence="7">
    <location>
        <begin position="74"/>
        <end position="94"/>
    </location>
</feature>
<evidence type="ECO:0000313" key="8">
    <source>
        <dbReference type="EMBL" id="CAG7826444.1"/>
    </source>
</evidence>
<dbReference type="Proteomes" id="UP000708208">
    <property type="component" value="Unassembled WGS sequence"/>
</dbReference>
<keyword evidence="3 7" id="KW-0812">Transmembrane</keyword>
<evidence type="ECO:0000256" key="2">
    <source>
        <dbReference type="ARBA" id="ARBA00006371"/>
    </source>
</evidence>
<organism evidence="8 9">
    <name type="scientific">Allacma fusca</name>
    <dbReference type="NCBI Taxonomy" id="39272"/>
    <lineage>
        <taxon>Eukaryota</taxon>
        <taxon>Metazoa</taxon>
        <taxon>Ecdysozoa</taxon>
        <taxon>Arthropoda</taxon>
        <taxon>Hexapoda</taxon>
        <taxon>Collembola</taxon>
        <taxon>Symphypleona</taxon>
        <taxon>Sminthuridae</taxon>
        <taxon>Allacma</taxon>
    </lineage>
</organism>
<keyword evidence="4 7" id="KW-1133">Transmembrane helix</keyword>
<feature type="region of interest" description="Disordered" evidence="6">
    <location>
        <begin position="1"/>
        <end position="24"/>
    </location>
</feature>
<dbReference type="OrthoDB" id="5946847at2759"/>
<evidence type="ECO:0008006" key="10">
    <source>
        <dbReference type="Google" id="ProtNLM"/>
    </source>
</evidence>
<reference evidence="8" key="1">
    <citation type="submission" date="2021-06" db="EMBL/GenBank/DDBJ databases">
        <authorList>
            <person name="Hodson N. C."/>
            <person name="Mongue J. A."/>
            <person name="Jaron S. K."/>
        </authorList>
    </citation>
    <scope>NUCLEOTIDE SEQUENCE</scope>
</reference>
<evidence type="ECO:0000256" key="7">
    <source>
        <dbReference type="SAM" id="Phobius"/>
    </source>
</evidence>
<dbReference type="GO" id="GO:0016020">
    <property type="term" value="C:membrane"/>
    <property type="evidence" value="ECO:0007669"/>
    <property type="project" value="UniProtKB-SubCell"/>
</dbReference>
<protein>
    <recommendedName>
        <fullName evidence="10">Transmembrane protein</fullName>
    </recommendedName>
</protein>
<comment type="caution">
    <text evidence="8">The sequence shown here is derived from an EMBL/GenBank/DDBJ whole genome shotgun (WGS) entry which is preliminary data.</text>
</comment>
<dbReference type="PANTHER" id="PTHR31746">
    <property type="entry name" value="TRANSMEMBRANE PROTEIN 229 FAMILY MEMBER"/>
    <property type="match status" value="1"/>
</dbReference>
<dbReference type="Pfam" id="PF06541">
    <property type="entry name" value="ABC_trans_CmpB"/>
    <property type="match status" value="1"/>
</dbReference>
<feature type="transmembrane region" description="Helical" evidence="7">
    <location>
        <begin position="106"/>
        <end position="126"/>
    </location>
</feature>
<feature type="transmembrane region" description="Helical" evidence="7">
    <location>
        <begin position="138"/>
        <end position="158"/>
    </location>
</feature>
<dbReference type="AlphaFoldDB" id="A0A8J2LNP4"/>